<dbReference type="AlphaFoldDB" id="A0A645AZ57"/>
<proteinExistence type="predicted"/>
<comment type="caution">
    <text evidence="1">The sequence shown here is derived from an EMBL/GenBank/DDBJ whole genome shotgun (WGS) entry which is preliminary data.</text>
</comment>
<protein>
    <recommendedName>
        <fullName evidence="2">Outer membrane protein beta-barrel domain-containing protein</fullName>
    </recommendedName>
</protein>
<organism evidence="1">
    <name type="scientific">bioreactor metagenome</name>
    <dbReference type="NCBI Taxonomy" id="1076179"/>
    <lineage>
        <taxon>unclassified sequences</taxon>
        <taxon>metagenomes</taxon>
        <taxon>ecological metagenomes</taxon>
    </lineage>
</organism>
<sequence length="200" mass="21395">MRRTLLFLLLILVFLSSVSALQGLGVETLYWRKQGSLLMEGVRSDYSGTELEVLLSSRTVVYDSYVLSFFGGVNKALSLTDDGAAVDVSSYPNAYFYGLGNSVVLPIDSGLLLEIGCAVTASCLQHAIGTAHYDLRSTHLRIGGKVGVGELEGGLFTVGLEYAIPLEGRIIKEDGGTTTLYRVSYAGSAFAFSAGFAFHL</sequence>
<evidence type="ECO:0008006" key="2">
    <source>
        <dbReference type="Google" id="ProtNLM"/>
    </source>
</evidence>
<evidence type="ECO:0000313" key="1">
    <source>
        <dbReference type="EMBL" id="MPM58419.1"/>
    </source>
</evidence>
<accession>A0A645AZ57</accession>
<name>A0A645AZ57_9ZZZZ</name>
<dbReference type="EMBL" id="VSSQ01016754">
    <property type="protein sequence ID" value="MPM58419.1"/>
    <property type="molecule type" value="Genomic_DNA"/>
</dbReference>
<gene>
    <name evidence="1" type="ORF">SDC9_105250</name>
</gene>
<reference evidence="1" key="1">
    <citation type="submission" date="2019-08" db="EMBL/GenBank/DDBJ databases">
        <authorList>
            <person name="Kucharzyk K."/>
            <person name="Murdoch R.W."/>
            <person name="Higgins S."/>
            <person name="Loffler F."/>
        </authorList>
    </citation>
    <scope>NUCLEOTIDE SEQUENCE</scope>
</reference>